<feature type="region of interest" description="Disordered" evidence="2">
    <location>
        <begin position="59"/>
        <end position="142"/>
    </location>
</feature>
<evidence type="ECO:0000256" key="2">
    <source>
        <dbReference type="SAM" id="MobiDB-lite"/>
    </source>
</evidence>
<dbReference type="SUPFAM" id="SSF57667">
    <property type="entry name" value="beta-beta-alpha zinc fingers"/>
    <property type="match status" value="1"/>
</dbReference>
<feature type="compositionally biased region" description="Polar residues" evidence="2">
    <location>
        <begin position="12"/>
        <end position="23"/>
    </location>
</feature>
<evidence type="ECO:0000256" key="1">
    <source>
        <dbReference type="PROSITE-ProRule" id="PRU00042"/>
    </source>
</evidence>
<dbReference type="AlphaFoldDB" id="A0A0C3RXF4"/>
<dbReference type="InterPro" id="IPR036236">
    <property type="entry name" value="Znf_C2H2_sf"/>
</dbReference>
<keyword evidence="1" id="KW-0479">Metal-binding</keyword>
<dbReference type="EMBL" id="KN840516">
    <property type="protein sequence ID" value="KIP06536.1"/>
    <property type="molecule type" value="Genomic_DNA"/>
</dbReference>
<name>A0A0C3RXF4_PHLG1</name>
<feature type="compositionally biased region" description="Low complexity" evidence="2">
    <location>
        <begin position="104"/>
        <end position="124"/>
    </location>
</feature>
<proteinExistence type="predicted"/>
<feature type="domain" description="C2H2-type" evidence="3">
    <location>
        <begin position="140"/>
        <end position="168"/>
    </location>
</feature>
<dbReference type="HOGENOM" id="CLU_1094681_0_0_1"/>
<accession>A0A0C3RXF4</accession>
<dbReference type="Gene3D" id="3.30.160.60">
    <property type="entry name" value="Classic Zinc Finger"/>
    <property type="match status" value="2"/>
</dbReference>
<dbReference type="Pfam" id="PF00096">
    <property type="entry name" value="zf-C2H2"/>
    <property type="match status" value="2"/>
</dbReference>
<protein>
    <recommendedName>
        <fullName evidence="3">C2H2-type domain-containing protein</fullName>
    </recommendedName>
</protein>
<dbReference type="PROSITE" id="PS50157">
    <property type="entry name" value="ZINC_FINGER_C2H2_2"/>
    <property type="match status" value="2"/>
</dbReference>
<dbReference type="Proteomes" id="UP000053257">
    <property type="component" value="Unassembled WGS sequence"/>
</dbReference>
<keyword evidence="1" id="KW-0863">Zinc-finger</keyword>
<evidence type="ECO:0000313" key="4">
    <source>
        <dbReference type="EMBL" id="KIP06536.1"/>
    </source>
</evidence>
<organism evidence="4 5">
    <name type="scientific">Phlebiopsis gigantea (strain 11061_1 CR5-6)</name>
    <name type="common">White-rot fungus</name>
    <name type="synonym">Peniophora gigantea</name>
    <dbReference type="NCBI Taxonomy" id="745531"/>
    <lineage>
        <taxon>Eukaryota</taxon>
        <taxon>Fungi</taxon>
        <taxon>Dikarya</taxon>
        <taxon>Basidiomycota</taxon>
        <taxon>Agaricomycotina</taxon>
        <taxon>Agaricomycetes</taxon>
        <taxon>Polyporales</taxon>
        <taxon>Phanerochaetaceae</taxon>
        <taxon>Phlebiopsis</taxon>
    </lineage>
</organism>
<feature type="region of interest" description="Disordered" evidence="2">
    <location>
        <begin position="1"/>
        <end position="44"/>
    </location>
</feature>
<dbReference type="OrthoDB" id="8922241at2759"/>
<evidence type="ECO:0000313" key="5">
    <source>
        <dbReference type="Proteomes" id="UP000053257"/>
    </source>
</evidence>
<gene>
    <name evidence="4" type="ORF">PHLGIDRAFT_13845</name>
</gene>
<reference evidence="4 5" key="1">
    <citation type="journal article" date="2014" name="PLoS Genet.">
        <title>Analysis of the Phlebiopsis gigantea genome, transcriptome and secretome provides insight into its pioneer colonization strategies of wood.</title>
        <authorList>
            <person name="Hori C."/>
            <person name="Ishida T."/>
            <person name="Igarashi K."/>
            <person name="Samejima M."/>
            <person name="Suzuki H."/>
            <person name="Master E."/>
            <person name="Ferreira P."/>
            <person name="Ruiz-Duenas F.J."/>
            <person name="Held B."/>
            <person name="Canessa P."/>
            <person name="Larrondo L.F."/>
            <person name="Schmoll M."/>
            <person name="Druzhinina I.S."/>
            <person name="Kubicek C.P."/>
            <person name="Gaskell J.A."/>
            <person name="Kersten P."/>
            <person name="St John F."/>
            <person name="Glasner J."/>
            <person name="Sabat G."/>
            <person name="Splinter BonDurant S."/>
            <person name="Syed K."/>
            <person name="Yadav J."/>
            <person name="Mgbeahuruike A.C."/>
            <person name="Kovalchuk A."/>
            <person name="Asiegbu F.O."/>
            <person name="Lackner G."/>
            <person name="Hoffmeister D."/>
            <person name="Rencoret J."/>
            <person name="Gutierrez A."/>
            <person name="Sun H."/>
            <person name="Lindquist E."/>
            <person name="Barry K."/>
            <person name="Riley R."/>
            <person name="Grigoriev I.V."/>
            <person name="Henrissat B."/>
            <person name="Kues U."/>
            <person name="Berka R.M."/>
            <person name="Martinez A.T."/>
            <person name="Covert S.F."/>
            <person name="Blanchette R.A."/>
            <person name="Cullen D."/>
        </authorList>
    </citation>
    <scope>NUCLEOTIDE SEQUENCE [LARGE SCALE GENOMIC DNA]</scope>
    <source>
        <strain evidence="4 5">11061_1 CR5-6</strain>
    </source>
</reference>
<feature type="compositionally biased region" description="Low complexity" evidence="2">
    <location>
        <begin position="67"/>
        <end position="77"/>
    </location>
</feature>
<dbReference type="SMART" id="SM00355">
    <property type="entry name" value="ZnF_C2H2"/>
    <property type="match status" value="2"/>
</dbReference>
<dbReference type="GO" id="GO:0008270">
    <property type="term" value="F:zinc ion binding"/>
    <property type="evidence" value="ECO:0007669"/>
    <property type="project" value="UniProtKB-KW"/>
</dbReference>
<evidence type="ECO:0000259" key="3">
    <source>
        <dbReference type="PROSITE" id="PS50157"/>
    </source>
</evidence>
<dbReference type="InterPro" id="IPR013087">
    <property type="entry name" value="Znf_C2H2_type"/>
</dbReference>
<keyword evidence="1" id="KW-0862">Zinc</keyword>
<keyword evidence="5" id="KW-1185">Reference proteome</keyword>
<dbReference type="STRING" id="745531.A0A0C3RXF4"/>
<sequence length="205" mass="22175">MEPNYPYPHQQRPASRSLASTTDPARYQQYQQYPAQAGGYAPAQGSSYDPAYASYYVDEQRRAAGQSPHASASYPSPHAAPAPPYGGSSPPPSGHAYAPPPLSPAHAAAPYPGSAAPSPPSASAGRGGYQPPPSPEIERFPCDKCDKTFSRAHDRKRHYESQHAAHPYLHKCRYCLKEFSRADSLKRHVDNGCEKDPSYDHGGAP</sequence>
<feature type="domain" description="C2H2-type" evidence="3">
    <location>
        <begin position="170"/>
        <end position="197"/>
    </location>
</feature>
<dbReference type="PROSITE" id="PS00028">
    <property type="entry name" value="ZINC_FINGER_C2H2_1"/>
    <property type="match status" value="1"/>
</dbReference>
<feature type="compositionally biased region" description="Pro residues" evidence="2">
    <location>
        <begin position="78"/>
        <end position="103"/>
    </location>
</feature>
<feature type="compositionally biased region" description="Low complexity" evidence="2">
    <location>
        <begin position="27"/>
        <end position="44"/>
    </location>
</feature>